<dbReference type="EMBL" id="JAAIUV010000023">
    <property type="protein sequence ID" value="NEX79831.1"/>
    <property type="molecule type" value="Genomic_DNA"/>
</dbReference>
<evidence type="ECO:0000256" key="2">
    <source>
        <dbReference type="ARBA" id="ARBA00023016"/>
    </source>
</evidence>
<keyword evidence="1" id="KW-0235">DNA replication</keyword>
<evidence type="ECO:0000313" key="7">
    <source>
        <dbReference type="Proteomes" id="UP000481621"/>
    </source>
</evidence>
<evidence type="ECO:0000259" key="5">
    <source>
        <dbReference type="PROSITE" id="PS50076"/>
    </source>
</evidence>
<dbReference type="Proteomes" id="UP000481621">
    <property type="component" value="Unassembled WGS sequence"/>
</dbReference>
<dbReference type="InterPro" id="IPR001623">
    <property type="entry name" value="DnaJ_domain"/>
</dbReference>
<name>A0A6B3TV07_9BACI</name>
<keyword evidence="7" id="KW-1185">Reference proteome</keyword>
<keyword evidence="2" id="KW-0346">Stress response</keyword>
<feature type="compositionally biased region" description="Polar residues" evidence="4">
    <location>
        <begin position="198"/>
        <end position="208"/>
    </location>
</feature>
<sequence length="264" mass="30805">MNTDQAFELLRSAGVPDEKIIQTVRRWLREHKIKYAGNSSKVDLKLEDTDQVIELLKDAGVEASTGLQIVQQWFHEGKIRKIGNREHINDYLSGNTTAQLIVTDQEKTVRELRIKLKAQDEHMKGMEEFYKHTIKELKQQREKLHKEMAELQNEKSLLQKETRRVLKENIELRNELLRLKEHYSRQGKEEDEKKNTEKSQTVSPSTTPDYRRKLGLSKTAGEKEILAKFKKLLLLTHPDHGGNAAAFHYVKTDYDQYKNSLKGK</sequence>
<dbReference type="GO" id="GO:0006260">
    <property type="term" value="P:DNA replication"/>
    <property type="evidence" value="ECO:0007669"/>
    <property type="project" value="UniProtKB-KW"/>
</dbReference>
<feature type="domain" description="J" evidence="5">
    <location>
        <begin position="209"/>
        <end position="264"/>
    </location>
</feature>
<dbReference type="PROSITE" id="PS50076">
    <property type="entry name" value="DNAJ_2"/>
    <property type="match status" value="1"/>
</dbReference>
<accession>A0A6B3TV07</accession>
<feature type="coiled-coil region" evidence="3">
    <location>
        <begin position="127"/>
        <end position="168"/>
    </location>
</feature>
<reference evidence="6" key="1">
    <citation type="submission" date="2020-02" db="EMBL/GenBank/DDBJ databases">
        <title>Bacillus sedimentmangrovi sp. nov., isolated from sediment of the mangrove ecosystem.</title>
        <authorList>
            <person name="Liu G."/>
        </authorList>
    </citation>
    <scope>NUCLEOTIDE SEQUENCE [LARGE SCALE GENOMIC DNA]</scope>
    <source>
        <strain evidence="6">SgZ-7</strain>
    </source>
</reference>
<protein>
    <recommendedName>
        <fullName evidence="5">J domain-containing protein</fullName>
    </recommendedName>
</protein>
<evidence type="ECO:0000256" key="1">
    <source>
        <dbReference type="ARBA" id="ARBA00022705"/>
    </source>
</evidence>
<evidence type="ECO:0000256" key="4">
    <source>
        <dbReference type="SAM" id="MobiDB-lite"/>
    </source>
</evidence>
<evidence type="ECO:0000256" key="3">
    <source>
        <dbReference type="SAM" id="Coils"/>
    </source>
</evidence>
<organism evidence="6 7">
    <name type="scientific">Neobacillus thermocopriae</name>
    <dbReference type="NCBI Taxonomy" id="1215031"/>
    <lineage>
        <taxon>Bacteria</taxon>
        <taxon>Bacillati</taxon>
        <taxon>Bacillota</taxon>
        <taxon>Bacilli</taxon>
        <taxon>Bacillales</taxon>
        <taxon>Bacillaceae</taxon>
        <taxon>Neobacillus</taxon>
    </lineage>
</organism>
<dbReference type="RefSeq" id="WP_163252326.1">
    <property type="nucleotide sequence ID" value="NZ_JAAIUV010000023.1"/>
</dbReference>
<dbReference type="Gene3D" id="1.10.287.110">
    <property type="entry name" value="DnaJ domain"/>
    <property type="match status" value="1"/>
</dbReference>
<proteinExistence type="predicted"/>
<dbReference type="AlphaFoldDB" id="A0A6B3TV07"/>
<feature type="region of interest" description="Disordered" evidence="4">
    <location>
        <begin position="183"/>
        <end position="216"/>
    </location>
</feature>
<gene>
    <name evidence="6" type="ORF">G4Z05_13285</name>
</gene>
<evidence type="ECO:0000313" key="6">
    <source>
        <dbReference type="EMBL" id="NEX79831.1"/>
    </source>
</evidence>
<dbReference type="SUPFAM" id="SSF46565">
    <property type="entry name" value="Chaperone J-domain"/>
    <property type="match status" value="1"/>
</dbReference>
<keyword evidence="3" id="KW-0175">Coiled coil</keyword>
<comment type="caution">
    <text evidence="6">The sequence shown here is derived from an EMBL/GenBank/DDBJ whole genome shotgun (WGS) entry which is preliminary data.</text>
</comment>
<feature type="compositionally biased region" description="Basic and acidic residues" evidence="4">
    <location>
        <begin position="183"/>
        <end position="197"/>
    </location>
</feature>
<dbReference type="InterPro" id="IPR036869">
    <property type="entry name" value="J_dom_sf"/>
</dbReference>